<evidence type="ECO:0000313" key="2">
    <source>
        <dbReference type="EMBL" id="MCZ9296886.1"/>
    </source>
</evidence>
<evidence type="ECO:0000313" key="3">
    <source>
        <dbReference type="EMBL" id="MEK0146363.1"/>
    </source>
</evidence>
<protein>
    <submittedName>
        <fullName evidence="2">Uncharacterized protein</fullName>
    </submittedName>
</protein>
<reference evidence="3 5" key="2">
    <citation type="submission" date="2024-01" db="EMBL/GenBank/DDBJ databases">
        <title>Description of two novel Corynebacterium species isolated from human nasal passages and skin.</title>
        <authorList>
            <person name="Popowitch E."/>
            <person name="Tran T.H."/>
            <person name="Escapa I.F."/>
            <person name="Bhatt E."/>
            <person name="Sozat A.K."/>
            <person name="Roberts A.Q."/>
            <person name="Segre J.A."/>
            <person name="Kong H."/>
            <person name="Conlan S."/>
            <person name="Lemon K.P."/>
            <person name="Kelly M.S."/>
        </authorList>
    </citation>
    <scope>NUCLEOTIDE SEQUENCE [LARGE SCALE GENOMIC DNA]</scope>
    <source>
        <strain evidence="3 5">KPL2619</strain>
    </source>
</reference>
<feature type="transmembrane region" description="Helical" evidence="1">
    <location>
        <begin position="117"/>
        <end position="136"/>
    </location>
</feature>
<name>A0A9X3RN31_9CORY</name>
<proteinExistence type="predicted"/>
<dbReference type="EMBL" id="JAKMUZ010000020">
    <property type="protein sequence ID" value="MCZ9296886.1"/>
    <property type="molecule type" value="Genomic_DNA"/>
</dbReference>
<feature type="transmembrane region" description="Helical" evidence="1">
    <location>
        <begin position="39"/>
        <end position="66"/>
    </location>
</feature>
<keyword evidence="1" id="KW-0812">Transmembrane</keyword>
<keyword evidence="5" id="KW-1185">Reference proteome</keyword>
<sequence>MQNDPRKDIFTSIYPDVDPTQNFPLTFGERLSLTLSVGVFMFGGVSGNLLIAGIGLAFVVACSLVLARKTPRRIRAEARSRFPREPWAEQPSFLVPVVWILIAVVAALAWWFTPVKYLAWSAGIIAVIAAIATWFLPTLQRRRARSTRAKQDALATPAPQSSLAEKN</sequence>
<dbReference type="RefSeq" id="WP_238800693.1">
    <property type="nucleotide sequence ID" value="NZ_JAKMUZ010000020.1"/>
</dbReference>
<evidence type="ECO:0000313" key="4">
    <source>
        <dbReference type="Proteomes" id="UP001146439"/>
    </source>
</evidence>
<organism evidence="2 4">
    <name type="scientific">Corynebacterium yonathiae</name>
    <dbReference type="NCBI Taxonomy" id="2913504"/>
    <lineage>
        <taxon>Bacteria</taxon>
        <taxon>Bacillati</taxon>
        <taxon>Actinomycetota</taxon>
        <taxon>Actinomycetes</taxon>
        <taxon>Mycobacteriales</taxon>
        <taxon>Corynebacteriaceae</taxon>
        <taxon>Corynebacterium</taxon>
    </lineage>
</organism>
<feature type="transmembrane region" description="Helical" evidence="1">
    <location>
        <begin position="87"/>
        <end position="111"/>
    </location>
</feature>
<evidence type="ECO:0000313" key="5">
    <source>
        <dbReference type="Proteomes" id="UP001371299"/>
    </source>
</evidence>
<dbReference type="Proteomes" id="UP001146439">
    <property type="component" value="Unassembled WGS sequence"/>
</dbReference>
<accession>A0A9X3RN31</accession>
<reference evidence="2" key="1">
    <citation type="submission" date="2022-02" db="EMBL/GenBank/DDBJ databases">
        <title>Corynebacterium sp. from urogenital microbiome.</title>
        <authorList>
            <person name="Cappelli E.A."/>
            <person name="Ribeiro T.G."/>
            <person name="Peixe L."/>
        </authorList>
    </citation>
    <scope>NUCLEOTIDE SEQUENCE</scope>
    <source>
        <strain evidence="2">C21Ua_68</strain>
    </source>
</reference>
<keyword evidence="1" id="KW-0472">Membrane</keyword>
<dbReference type="EMBL" id="JBBMGJ010000023">
    <property type="protein sequence ID" value="MEK0146363.1"/>
    <property type="molecule type" value="Genomic_DNA"/>
</dbReference>
<evidence type="ECO:0000256" key="1">
    <source>
        <dbReference type="SAM" id="Phobius"/>
    </source>
</evidence>
<gene>
    <name evidence="2" type="ORF">L8V22_10055</name>
    <name evidence="3" type="ORF">WMQ01_09855</name>
</gene>
<dbReference type="AlphaFoldDB" id="A0A9X3RN31"/>
<dbReference type="Proteomes" id="UP001371299">
    <property type="component" value="Unassembled WGS sequence"/>
</dbReference>
<comment type="caution">
    <text evidence="2">The sequence shown here is derived from an EMBL/GenBank/DDBJ whole genome shotgun (WGS) entry which is preliminary data.</text>
</comment>
<keyword evidence="1" id="KW-1133">Transmembrane helix</keyword>